<dbReference type="EMBL" id="JAJKFT010000004">
    <property type="protein sequence ID" value="MCC9628233.1"/>
    <property type="molecule type" value="Genomic_DNA"/>
</dbReference>
<evidence type="ECO:0000313" key="1">
    <source>
        <dbReference type="EMBL" id="MCC9628233.1"/>
    </source>
</evidence>
<gene>
    <name evidence="1" type="ORF">LOC68_07490</name>
</gene>
<name>A0A9X1MJG1_9BACT</name>
<proteinExistence type="predicted"/>
<sequence length="79" mass="8846">MLVIPNAVLFTCEKCGKKQQTDLRGDQSFFHFFNRLAIHPNGTCKKCLGEVWTISLIFAERSSDPDFSLLGLLLIPFAG</sequence>
<dbReference type="RefSeq" id="WP_230217316.1">
    <property type="nucleotide sequence ID" value="NZ_JAJKFT010000004.1"/>
</dbReference>
<dbReference type="Proteomes" id="UP001139103">
    <property type="component" value="Unassembled WGS sequence"/>
</dbReference>
<dbReference type="AlphaFoldDB" id="A0A9X1MJG1"/>
<evidence type="ECO:0000313" key="2">
    <source>
        <dbReference type="Proteomes" id="UP001139103"/>
    </source>
</evidence>
<protein>
    <submittedName>
        <fullName evidence="1">Uncharacterized protein</fullName>
    </submittedName>
</protein>
<organism evidence="1 2">
    <name type="scientific">Blastopirellula sediminis</name>
    <dbReference type="NCBI Taxonomy" id="2894196"/>
    <lineage>
        <taxon>Bacteria</taxon>
        <taxon>Pseudomonadati</taxon>
        <taxon>Planctomycetota</taxon>
        <taxon>Planctomycetia</taxon>
        <taxon>Pirellulales</taxon>
        <taxon>Pirellulaceae</taxon>
        <taxon>Blastopirellula</taxon>
    </lineage>
</organism>
<comment type="caution">
    <text evidence="1">The sequence shown here is derived from an EMBL/GenBank/DDBJ whole genome shotgun (WGS) entry which is preliminary data.</text>
</comment>
<accession>A0A9X1MJG1</accession>
<keyword evidence="2" id="KW-1185">Reference proteome</keyword>
<reference evidence="1" key="1">
    <citation type="submission" date="2021-11" db="EMBL/GenBank/DDBJ databases">
        <title>Genome sequence.</title>
        <authorList>
            <person name="Sun Q."/>
        </authorList>
    </citation>
    <scope>NUCLEOTIDE SEQUENCE</scope>
    <source>
        <strain evidence="1">JC732</strain>
    </source>
</reference>